<dbReference type="PROSITE" id="PS51257">
    <property type="entry name" value="PROKAR_LIPOPROTEIN"/>
    <property type="match status" value="1"/>
</dbReference>
<accession>A0A2S9YDY3</accession>
<protein>
    <submittedName>
        <fullName evidence="3">Uncharacterized protein</fullName>
    </submittedName>
</protein>
<organism evidence="3 4">
    <name type="scientific">Enhygromyxa salina</name>
    <dbReference type="NCBI Taxonomy" id="215803"/>
    <lineage>
        <taxon>Bacteria</taxon>
        <taxon>Pseudomonadati</taxon>
        <taxon>Myxococcota</taxon>
        <taxon>Polyangia</taxon>
        <taxon>Nannocystales</taxon>
        <taxon>Nannocystaceae</taxon>
        <taxon>Enhygromyxa</taxon>
    </lineage>
</organism>
<feature type="chain" id="PRO_5015578533" evidence="2">
    <location>
        <begin position="24"/>
        <end position="295"/>
    </location>
</feature>
<sequence>MRVSSSYWMARLCGALLCLGATACSGPGSESGESGESGESSASTDADESGETGDGDGDGDGDGEGGNTGGECELYAANDCTDPMLKCMPWSENPDRIPDSTKCCPLSGSPVSLGDRCVTQDYDGSCLDNCPAGTMCVIDKLDDLEGYCQVFCDSGDPESCPTEEICKPFFEMIEQAETVPLCMARCDPLIQDCESKGRPGWSCLPEGALSPSFLCMPPSSSPKLEFESCLLQNDCEVGLACVPASEVLGCTGLFNCCTRYCDLTEPDACDMGNECIDLESDVPGLEHVGVCADPV</sequence>
<comment type="caution">
    <text evidence="3">The sequence shown here is derived from an EMBL/GenBank/DDBJ whole genome shotgun (WGS) entry which is preliminary data.</text>
</comment>
<feature type="region of interest" description="Disordered" evidence="1">
    <location>
        <begin position="28"/>
        <end position="68"/>
    </location>
</feature>
<evidence type="ECO:0000313" key="3">
    <source>
        <dbReference type="EMBL" id="PRQ03313.1"/>
    </source>
</evidence>
<evidence type="ECO:0000256" key="1">
    <source>
        <dbReference type="SAM" id="MobiDB-lite"/>
    </source>
</evidence>
<keyword evidence="4" id="KW-1185">Reference proteome</keyword>
<dbReference type="AlphaFoldDB" id="A0A2S9YDY3"/>
<gene>
    <name evidence="3" type="ORF">ENSA5_17030</name>
</gene>
<evidence type="ECO:0000313" key="4">
    <source>
        <dbReference type="Proteomes" id="UP000237968"/>
    </source>
</evidence>
<name>A0A2S9YDY3_9BACT</name>
<dbReference type="Proteomes" id="UP000237968">
    <property type="component" value="Unassembled WGS sequence"/>
</dbReference>
<reference evidence="3 4" key="1">
    <citation type="submission" date="2018-03" db="EMBL/GenBank/DDBJ databases">
        <title>Draft Genome Sequences of the Obligatory Marine Myxobacteria Enhygromyxa salina SWB005.</title>
        <authorList>
            <person name="Poehlein A."/>
            <person name="Moghaddam J.A."/>
            <person name="Harms H."/>
            <person name="Alanjari M."/>
            <person name="Koenig G.M."/>
            <person name="Daniel R."/>
            <person name="Schaeberle T.F."/>
        </authorList>
    </citation>
    <scope>NUCLEOTIDE SEQUENCE [LARGE SCALE GENOMIC DNA]</scope>
    <source>
        <strain evidence="3 4">SWB005</strain>
    </source>
</reference>
<feature type="compositionally biased region" description="Low complexity" evidence="1">
    <location>
        <begin position="28"/>
        <end position="44"/>
    </location>
</feature>
<evidence type="ECO:0000256" key="2">
    <source>
        <dbReference type="SAM" id="SignalP"/>
    </source>
</evidence>
<keyword evidence="2" id="KW-0732">Signal</keyword>
<feature type="compositionally biased region" description="Acidic residues" evidence="1">
    <location>
        <begin position="45"/>
        <end position="63"/>
    </location>
</feature>
<proteinExistence type="predicted"/>
<dbReference type="EMBL" id="PVNK01000094">
    <property type="protein sequence ID" value="PRQ03313.1"/>
    <property type="molecule type" value="Genomic_DNA"/>
</dbReference>
<feature type="signal peptide" evidence="2">
    <location>
        <begin position="1"/>
        <end position="23"/>
    </location>
</feature>
<dbReference type="RefSeq" id="WP_181197533.1">
    <property type="nucleotide sequence ID" value="NZ_PVNK01000094.1"/>
</dbReference>